<name>A0A8S1JBC0_9CHLO</name>
<reference evidence="1" key="1">
    <citation type="submission" date="2020-12" db="EMBL/GenBank/DDBJ databases">
        <authorList>
            <person name="Iha C."/>
        </authorList>
    </citation>
    <scope>NUCLEOTIDE SEQUENCE</scope>
</reference>
<organism evidence="1 2">
    <name type="scientific">Ostreobium quekettii</name>
    <dbReference type="NCBI Taxonomy" id="121088"/>
    <lineage>
        <taxon>Eukaryota</taxon>
        <taxon>Viridiplantae</taxon>
        <taxon>Chlorophyta</taxon>
        <taxon>core chlorophytes</taxon>
        <taxon>Ulvophyceae</taxon>
        <taxon>TCBD clade</taxon>
        <taxon>Bryopsidales</taxon>
        <taxon>Ostreobineae</taxon>
        <taxon>Ostreobiaceae</taxon>
        <taxon>Ostreobium</taxon>
    </lineage>
</organism>
<sequence>MGLATWPVCPLQKVVLVSVLVLWYYEIKLMRLLHLALSTSSSHCVACMCHPTPALAQFSMEACLPIKLLFLAEFCTGWQGCQAFITHSHLVGQRTFWVLLLKCAFGASPYIAGCNIGPLEYQPRRNGKVFVRFFPGIATIHIGKVHWHLKSSTAIGARMQEGSLFPFAITCEQKGILPGTSWENALELANGHVHYGGSSK</sequence>
<evidence type="ECO:0000313" key="2">
    <source>
        <dbReference type="Proteomes" id="UP000708148"/>
    </source>
</evidence>
<keyword evidence="2" id="KW-1185">Reference proteome</keyword>
<comment type="caution">
    <text evidence="1">The sequence shown here is derived from an EMBL/GenBank/DDBJ whole genome shotgun (WGS) entry which is preliminary data.</text>
</comment>
<accession>A0A8S1JBC0</accession>
<dbReference type="AlphaFoldDB" id="A0A8S1JBC0"/>
<gene>
    <name evidence="1" type="ORF">OSTQU699_LOCUS8118</name>
</gene>
<proteinExistence type="predicted"/>
<evidence type="ECO:0000313" key="1">
    <source>
        <dbReference type="EMBL" id="CAD7702761.1"/>
    </source>
</evidence>
<dbReference type="EMBL" id="CAJHUC010001937">
    <property type="protein sequence ID" value="CAD7702761.1"/>
    <property type="molecule type" value="Genomic_DNA"/>
</dbReference>
<protein>
    <submittedName>
        <fullName evidence="1">Uncharacterized protein</fullName>
    </submittedName>
</protein>
<dbReference type="Proteomes" id="UP000708148">
    <property type="component" value="Unassembled WGS sequence"/>
</dbReference>